<reference evidence="2" key="2">
    <citation type="submission" date="2023-05" db="EMBL/GenBank/DDBJ databases">
        <authorList>
            <consortium name="Lawrence Berkeley National Laboratory"/>
            <person name="Steindorff A."/>
            <person name="Hensen N."/>
            <person name="Bonometti L."/>
            <person name="Westerberg I."/>
            <person name="Brannstrom I.O."/>
            <person name="Guillou S."/>
            <person name="Cros-Aarteil S."/>
            <person name="Calhoun S."/>
            <person name="Haridas S."/>
            <person name="Kuo A."/>
            <person name="Mondo S."/>
            <person name="Pangilinan J."/>
            <person name="Riley R."/>
            <person name="Labutti K."/>
            <person name="Andreopoulos B."/>
            <person name="Lipzen A."/>
            <person name="Chen C."/>
            <person name="Yanf M."/>
            <person name="Daum C."/>
            <person name="Ng V."/>
            <person name="Clum A."/>
            <person name="Ohm R."/>
            <person name="Martin F."/>
            <person name="Silar P."/>
            <person name="Natvig D."/>
            <person name="Lalanne C."/>
            <person name="Gautier V."/>
            <person name="Ament-Velasquez S.L."/>
            <person name="Kruys A."/>
            <person name="Hutchinson M.I."/>
            <person name="Powell A.J."/>
            <person name="Barry K."/>
            <person name="Miller A.N."/>
            <person name="Grigoriev I.V."/>
            <person name="Debuchy R."/>
            <person name="Gladieux P."/>
            <person name="Thoren M.H."/>
            <person name="Johannesson H."/>
        </authorList>
    </citation>
    <scope>NUCLEOTIDE SEQUENCE</scope>
    <source>
        <strain evidence="2">CBS 103.79</strain>
    </source>
</reference>
<sequence length="389" mass="41969">MTKTHGTYDPAFSRLAELLSKLAEDGSEVGASVSVWHGSDNLVEIWTGYADPAKTRPWNQDTIANVFSCTKTICALAVLMLHDRGLLSVFDPVAKHWPEFAANGKENVLIAHLMSHTSGVSAWDEPITLEQVYDTQYATAKLAEQKPWWTPGTASGYHGQNQGQLLGEVVRRVSGKSLKEFVRTEIAEPLGADVQIGALEKDWHRCAEVIPPVLPPMPQIDPNGLPFKMMTNPPLDAGSANTPAWRLAELGAINGHSNAQGLAKALHVISNGGKTPDGRQFLKKETVDLIFQIQAEGTDLVLEVPLCMGIGFGLSSEEGAVGSIPFMPKGKVAFWGGWGGSICILDVGNNVTLTYAMNKMGEGTLGNERTAQLAVEAYEALKEKGIVKR</sequence>
<dbReference type="SUPFAM" id="SSF56601">
    <property type="entry name" value="beta-lactamase/transpeptidase-like"/>
    <property type="match status" value="1"/>
</dbReference>
<dbReference type="InterPro" id="IPR001466">
    <property type="entry name" value="Beta-lactam-related"/>
</dbReference>
<evidence type="ECO:0000259" key="1">
    <source>
        <dbReference type="Pfam" id="PF00144"/>
    </source>
</evidence>
<dbReference type="Proteomes" id="UP001303889">
    <property type="component" value="Unassembled WGS sequence"/>
</dbReference>
<dbReference type="InterPro" id="IPR012338">
    <property type="entry name" value="Beta-lactam/transpept-like"/>
</dbReference>
<protein>
    <submittedName>
        <fullName evidence="2">Beta-lactamase</fullName>
    </submittedName>
</protein>
<name>A0AAN6MEW4_9PEZI</name>
<dbReference type="PANTHER" id="PTHR43319">
    <property type="entry name" value="BETA-LACTAMASE-RELATED"/>
    <property type="match status" value="1"/>
</dbReference>
<dbReference type="PANTHER" id="PTHR43319:SF3">
    <property type="entry name" value="BETA-LACTAMASE-RELATED DOMAIN-CONTAINING PROTEIN"/>
    <property type="match status" value="1"/>
</dbReference>
<dbReference type="Pfam" id="PF00144">
    <property type="entry name" value="Beta-lactamase"/>
    <property type="match status" value="1"/>
</dbReference>
<feature type="domain" description="Beta-lactamase-related" evidence="1">
    <location>
        <begin position="16"/>
        <end position="373"/>
    </location>
</feature>
<dbReference type="InterPro" id="IPR052907">
    <property type="entry name" value="Beta-lactamase/esterase"/>
</dbReference>
<organism evidence="2 3">
    <name type="scientific">Staphylotrichum tortipilum</name>
    <dbReference type="NCBI Taxonomy" id="2831512"/>
    <lineage>
        <taxon>Eukaryota</taxon>
        <taxon>Fungi</taxon>
        <taxon>Dikarya</taxon>
        <taxon>Ascomycota</taxon>
        <taxon>Pezizomycotina</taxon>
        <taxon>Sordariomycetes</taxon>
        <taxon>Sordariomycetidae</taxon>
        <taxon>Sordariales</taxon>
        <taxon>Chaetomiaceae</taxon>
        <taxon>Staphylotrichum</taxon>
    </lineage>
</organism>
<proteinExistence type="predicted"/>
<keyword evidence="3" id="KW-1185">Reference proteome</keyword>
<gene>
    <name evidence="2" type="ORF">C8A05DRAFT_37557</name>
</gene>
<accession>A0AAN6MEW4</accession>
<dbReference type="Gene3D" id="3.40.710.10">
    <property type="entry name" value="DD-peptidase/beta-lactamase superfamily"/>
    <property type="match status" value="1"/>
</dbReference>
<dbReference type="AlphaFoldDB" id="A0AAN6MEW4"/>
<comment type="caution">
    <text evidence="2">The sequence shown here is derived from an EMBL/GenBank/DDBJ whole genome shotgun (WGS) entry which is preliminary data.</text>
</comment>
<reference evidence="2" key="1">
    <citation type="journal article" date="2023" name="Mol. Phylogenet. Evol.">
        <title>Genome-scale phylogeny and comparative genomics of the fungal order Sordariales.</title>
        <authorList>
            <person name="Hensen N."/>
            <person name="Bonometti L."/>
            <person name="Westerberg I."/>
            <person name="Brannstrom I.O."/>
            <person name="Guillou S."/>
            <person name="Cros-Aarteil S."/>
            <person name="Calhoun S."/>
            <person name="Haridas S."/>
            <person name="Kuo A."/>
            <person name="Mondo S."/>
            <person name="Pangilinan J."/>
            <person name="Riley R."/>
            <person name="LaButti K."/>
            <person name="Andreopoulos B."/>
            <person name="Lipzen A."/>
            <person name="Chen C."/>
            <person name="Yan M."/>
            <person name="Daum C."/>
            <person name="Ng V."/>
            <person name="Clum A."/>
            <person name="Steindorff A."/>
            <person name="Ohm R.A."/>
            <person name="Martin F."/>
            <person name="Silar P."/>
            <person name="Natvig D.O."/>
            <person name="Lalanne C."/>
            <person name="Gautier V."/>
            <person name="Ament-Velasquez S.L."/>
            <person name="Kruys A."/>
            <person name="Hutchinson M.I."/>
            <person name="Powell A.J."/>
            <person name="Barry K."/>
            <person name="Miller A.N."/>
            <person name="Grigoriev I.V."/>
            <person name="Debuchy R."/>
            <person name="Gladieux P."/>
            <person name="Hiltunen Thoren M."/>
            <person name="Johannesson H."/>
        </authorList>
    </citation>
    <scope>NUCLEOTIDE SEQUENCE</scope>
    <source>
        <strain evidence="2">CBS 103.79</strain>
    </source>
</reference>
<evidence type="ECO:0000313" key="2">
    <source>
        <dbReference type="EMBL" id="KAK3898841.1"/>
    </source>
</evidence>
<dbReference type="EMBL" id="MU855871">
    <property type="protein sequence ID" value="KAK3898841.1"/>
    <property type="molecule type" value="Genomic_DNA"/>
</dbReference>
<evidence type="ECO:0000313" key="3">
    <source>
        <dbReference type="Proteomes" id="UP001303889"/>
    </source>
</evidence>